<dbReference type="Pfam" id="PF11951">
    <property type="entry name" value="Fungal_trans_2"/>
    <property type="match status" value="1"/>
</dbReference>
<dbReference type="CDD" id="cd00067">
    <property type="entry name" value="GAL4"/>
    <property type="match status" value="1"/>
</dbReference>
<keyword evidence="2" id="KW-0862">Zinc</keyword>
<evidence type="ECO:0000256" key="7">
    <source>
        <dbReference type="SAM" id="MobiDB-lite"/>
    </source>
</evidence>
<dbReference type="GO" id="GO:0000981">
    <property type="term" value="F:DNA-binding transcription factor activity, RNA polymerase II-specific"/>
    <property type="evidence" value="ECO:0007669"/>
    <property type="project" value="InterPro"/>
</dbReference>
<dbReference type="GO" id="GO:0008270">
    <property type="term" value="F:zinc ion binding"/>
    <property type="evidence" value="ECO:0007669"/>
    <property type="project" value="InterPro"/>
</dbReference>
<reference evidence="8" key="1">
    <citation type="submission" date="2023-06" db="EMBL/GenBank/DDBJ databases">
        <title>Conoideocrella luteorostrata (Hypocreales: Clavicipitaceae), a potential biocontrol fungus for elongate hemlock scale in United States Christmas tree production areas.</title>
        <authorList>
            <person name="Barrett H."/>
            <person name="Lovett B."/>
            <person name="Macias A.M."/>
            <person name="Stajich J.E."/>
            <person name="Kasson M.T."/>
        </authorList>
    </citation>
    <scope>NUCLEOTIDE SEQUENCE</scope>
    <source>
        <strain evidence="8">ARSEF 14590</strain>
    </source>
</reference>
<accession>A0AAJ0CH28</accession>
<keyword evidence="4" id="KW-0238">DNA-binding</keyword>
<feature type="region of interest" description="Disordered" evidence="7">
    <location>
        <begin position="34"/>
        <end position="56"/>
    </location>
</feature>
<evidence type="ECO:0000256" key="2">
    <source>
        <dbReference type="ARBA" id="ARBA00022833"/>
    </source>
</evidence>
<keyword evidence="1" id="KW-0479">Metal-binding</keyword>
<evidence type="ECO:0000313" key="8">
    <source>
        <dbReference type="EMBL" id="KAK2592412.1"/>
    </source>
</evidence>
<comment type="caution">
    <text evidence="8">The sequence shown here is derived from an EMBL/GenBank/DDBJ whole genome shotgun (WGS) entry which is preliminary data.</text>
</comment>
<evidence type="ECO:0008006" key="10">
    <source>
        <dbReference type="Google" id="ProtNLM"/>
    </source>
</evidence>
<evidence type="ECO:0000313" key="9">
    <source>
        <dbReference type="Proteomes" id="UP001251528"/>
    </source>
</evidence>
<protein>
    <recommendedName>
        <fullName evidence="10">Zn(2)-C6 fungal-type domain-containing protein</fullName>
    </recommendedName>
</protein>
<dbReference type="Proteomes" id="UP001251528">
    <property type="component" value="Unassembled WGS sequence"/>
</dbReference>
<dbReference type="PANTHER" id="PTHR36206:SF12">
    <property type="entry name" value="ASPERCRYPTIN BIOSYNTHESIS CLUSTER-SPECIFIC TRANSCRIPTION REGULATOR ATNN-RELATED"/>
    <property type="match status" value="1"/>
</dbReference>
<keyword evidence="6" id="KW-0539">Nucleus</keyword>
<dbReference type="PANTHER" id="PTHR36206">
    <property type="entry name" value="ASPERCRYPTIN BIOSYNTHESIS CLUSTER-SPECIFIC TRANSCRIPTION REGULATOR ATNN-RELATED"/>
    <property type="match status" value="1"/>
</dbReference>
<dbReference type="InterPro" id="IPR052360">
    <property type="entry name" value="Transcr_Regulatory_Proteins"/>
</dbReference>
<evidence type="ECO:0000256" key="3">
    <source>
        <dbReference type="ARBA" id="ARBA00023015"/>
    </source>
</evidence>
<gene>
    <name evidence="8" type="ORF">QQS21_009895</name>
</gene>
<keyword evidence="5" id="KW-0804">Transcription</keyword>
<evidence type="ECO:0000256" key="5">
    <source>
        <dbReference type="ARBA" id="ARBA00023163"/>
    </source>
</evidence>
<dbReference type="AlphaFoldDB" id="A0AAJ0CH28"/>
<dbReference type="EMBL" id="JASWJB010000268">
    <property type="protein sequence ID" value="KAK2592412.1"/>
    <property type="molecule type" value="Genomic_DNA"/>
</dbReference>
<dbReference type="GO" id="GO:0003677">
    <property type="term" value="F:DNA binding"/>
    <property type="evidence" value="ECO:0007669"/>
    <property type="project" value="UniProtKB-KW"/>
</dbReference>
<proteinExistence type="predicted"/>
<evidence type="ECO:0000256" key="6">
    <source>
        <dbReference type="ARBA" id="ARBA00023242"/>
    </source>
</evidence>
<evidence type="ECO:0000256" key="4">
    <source>
        <dbReference type="ARBA" id="ARBA00023125"/>
    </source>
</evidence>
<dbReference type="SUPFAM" id="SSF57701">
    <property type="entry name" value="Zn2/Cys6 DNA-binding domain"/>
    <property type="match status" value="1"/>
</dbReference>
<keyword evidence="9" id="KW-1185">Reference proteome</keyword>
<keyword evidence="3" id="KW-0805">Transcription regulation</keyword>
<dbReference type="InterPro" id="IPR036864">
    <property type="entry name" value="Zn2-C6_fun-type_DNA-bd_sf"/>
</dbReference>
<name>A0AAJ0CH28_9HYPO</name>
<dbReference type="InterPro" id="IPR001138">
    <property type="entry name" value="Zn2Cys6_DnaBD"/>
</dbReference>
<dbReference type="InterPro" id="IPR021858">
    <property type="entry name" value="Fun_TF"/>
</dbReference>
<sequence length="511" mass="57656">MRNRARRVKCGEEKPSCKRCIIAKRPCRGYIDLPEAEMKPSNPSSPDDDRQDWPCGQPCVAVSPAGRTAPREELRNFHYYHTEATAGAAGDINRTLWAINFPQAAKLHPSLWHACNAVAAVDQTGRLRRAPNTDSTSLERFNVFALKQHSLAIEHVLNTTRKKTLDVIDMSSILATNLLLLGCAVHRGDMDVCRSHVRSGVQLIREWEFWKHACRPGGVNGVLPVSRILMCYVQTDALIKASSPAVLASWHWENALHSLQSRPFSSEYEVYLELEVMWNGLQDMFRCTFHTLDAPTRLKITRRRKSLQESFAKWKTKESSIGSSVNLATETKAIVDIRKGLINVLLDPDVNGLEKGWRAFEAQFEELLSLIESGPDLETQDMGPTEVKFLSSAPTMAMTTSLQQFVKICGQPTLRRRTIALLDKHAQPRGGKPSLGSLLIRGAEMVIQMEEKVWSRAERDCECIPQKFVCDSHRVVDFDLQVDEDNIPILLIRCVDEIMKHDAPRRIPMVV</sequence>
<evidence type="ECO:0000256" key="1">
    <source>
        <dbReference type="ARBA" id="ARBA00022723"/>
    </source>
</evidence>
<organism evidence="8 9">
    <name type="scientific">Conoideocrella luteorostrata</name>
    <dbReference type="NCBI Taxonomy" id="1105319"/>
    <lineage>
        <taxon>Eukaryota</taxon>
        <taxon>Fungi</taxon>
        <taxon>Dikarya</taxon>
        <taxon>Ascomycota</taxon>
        <taxon>Pezizomycotina</taxon>
        <taxon>Sordariomycetes</taxon>
        <taxon>Hypocreomycetidae</taxon>
        <taxon>Hypocreales</taxon>
        <taxon>Clavicipitaceae</taxon>
        <taxon>Conoideocrella</taxon>
    </lineage>
</organism>